<dbReference type="InterPro" id="IPR036249">
    <property type="entry name" value="Thioredoxin-like_sf"/>
</dbReference>
<dbReference type="EMBL" id="LKCW01000455">
    <property type="protein sequence ID" value="KPM33954.1"/>
    <property type="molecule type" value="Genomic_DNA"/>
</dbReference>
<dbReference type="OrthoDB" id="1930760at2759"/>
<dbReference type="Pfam" id="PF01323">
    <property type="entry name" value="DSBA"/>
    <property type="match status" value="1"/>
</dbReference>
<proteinExistence type="predicted"/>
<evidence type="ECO:0000259" key="1">
    <source>
        <dbReference type="Pfam" id="PF01323"/>
    </source>
</evidence>
<dbReference type="SUPFAM" id="SSF52833">
    <property type="entry name" value="Thioredoxin-like"/>
    <property type="match status" value="1"/>
</dbReference>
<accession>A0A0P7B039</accession>
<evidence type="ECO:0000313" key="3">
    <source>
        <dbReference type="Proteomes" id="UP000050424"/>
    </source>
</evidence>
<reference evidence="2 3" key="1">
    <citation type="submission" date="2015-09" db="EMBL/GenBank/DDBJ databases">
        <title>Draft genome of a European isolate of the apple canker pathogen Neonectria ditissima.</title>
        <authorList>
            <person name="Gomez-Cortecero A."/>
            <person name="Harrison R.J."/>
            <person name="Armitage A.D."/>
        </authorList>
    </citation>
    <scope>NUCLEOTIDE SEQUENCE [LARGE SCALE GENOMIC DNA]</scope>
    <source>
        <strain evidence="2 3">R09/05</strain>
    </source>
</reference>
<protein>
    <recommendedName>
        <fullName evidence="1">DSBA-like thioredoxin domain-containing protein</fullName>
    </recommendedName>
</protein>
<feature type="non-terminal residue" evidence="2">
    <location>
        <position position="1"/>
    </location>
</feature>
<sequence>VVFDFAARIGSTVEAHRLVVLARRYGCEHALVQETMRMYFEGGGDITSTEHLVQAAERVGIDAAEARAWLEGDEGLEQVQLEVDEAVKMGVRGVPRFIINDKFVVDGADDVSVFLEQLVLAREDRLGEGSEGWGASVGGWVGMVGKQSLDIREAAVCSFLCIGMLIH</sequence>
<gene>
    <name evidence="2" type="ORF">AK830_g12617</name>
</gene>
<dbReference type="GO" id="GO:0016491">
    <property type="term" value="F:oxidoreductase activity"/>
    <property type="evidence" value="ECO:0007669"/>
    <property type="project" value="InterPro"/>
</dbReference>
<dbReference type="Proteomes" id="UP000050424">
    <property type="component" value="Unassembled WGS sequence"/>
</dbReference>
<dbReference type="PANTHER" id="PTHR13887:SF41">
    <property type="entry name" value="THIOREDOXIN SUPERFAMILY PROTEIN"/>
    <property type="match status" value="1"/>
</dbReference>
<evidence type="ECO:0000313" key="2">
    <source>
        <dbReference type="EMBL" id="KPM33954.1"/>
    </source>
</evidence>
<dbReference type="Gene3D" id="3.40.30.10">
    <property type="entry name" value="Glutaredoxin"/>
    <property type="match status" value="1"/>
</dbReference>
<dbReference type="AlphaFoldDB" id="A0A0P7B039"/>
<feature type="domain" description="DSBA-like thioredoxin" evidence="1">
    <location>
        <begin position="8"/>
        <end position="118"/>
    </location>
</feature>
<dbReference type="PANTHER" id="PTHR13887">
    <property type="entry name" value="GLUTATHIONE S-TRANSFERASE KAPPA"/>
    <property type="match status" value="1"/>
</dbReference>
<keyword evidence="3" id="KW-1185">Reference proteome</keyword>
<dbReference type="InterPro" id="IPR001853">
    <property type="entry name" value="DSBA-like_thioredoxin_dom"/>
</dbReference>
<comment type="caution">
    <text evidence="2">The sequence shown here is derived from an EMBL/GenBank/DDBJ whole genome shotgun (WGS) entry which is preliminary data.</text>
</comment>
<organism evidence="2 3">
    <name type="scientific">Neonectria ditissima</name>
    <dbReference type="NCBI Taxonomy" id="78410"/>
    <lineage>
        <taxon>Eukaryota</taxon>
        <taxon>Fungi</taxon>
        <taxon>Dikarya</taxon>
        <taxon>Ascomycota</taxon>
        <taxon>Pezizomycotina</taxon>
        <taxon>Sordariomycetes</taxon>
        <taxon>Hypocreomycetidae</taxon>
        <taxon>Hypocreales</taxon>
        <taxon>Nectriaceae</taxon>
        <taxon>Neonectria</taxon>
    </lineage>
</organism>
<name>A0A0P7B039_9HYPO</name>